<sequence>MRTDPRSGRFTESRLLCRPLQHPIRVVSHSNGTSSNQVNHTISDLVKSRFAKKYEGPIIAFGTKDSEEPPREAVDLNLEDFRHLIHYFGMCESTALVGDMDRYSGESIRGVRVNCDGDRMNDLPCGTFNPDIPRFDDVRVPVTHPLLQLALASEAQRRRHRN</sequence>
<evidence type="ECO:0000313" key="2">
    <source>
        <dbReference type="Proteomes" id="UP000799764"/>
    </source>
</evidence>
<dbReference type="AlphaFoldDB" id="A0A9P4U630"/>
<protein>
    <submittedName>
        <fullName evidence="1">Uncharacterized protein</fullName>
    </submittedName>
</protein>
<evidence type="ECO:0000313" key="1">
    <source>
        <dbReference type="EMBL" id="KAF2437587.1"/>
    </source>
</evidence>
<dbReference type="Proteomes" id="UP000799764">
    <property type="component" value="Unassembled WGS sequence"/>
</dbReference>
<comment type="caution">
    <text evidence="1">The sequence shown here is derived from an EMBL/GenBank/DDBJ whole genome shotgun (WGS) entry which is preliminary data.</text>
</comment>
<dbReference type="OrthoDB" id="437457at2759"/>
<reference evidence="1" key="1">
    <citation type="journal article" date="2020" name="Stud. Mycol.">
        <title>101 Dothideomycetes genomes: a test case for predicting lifestyles and emergence of pathogens.</title>
        <authorList>
            <person name="Haridas S."/>
            <person name="Albert R."/>
            <person name="Binder M."/>
            <person name="Bloem J."/>
            <person name="Labutti K."/>
            <person name="Salamov A."/>
            <person name="Andreopoulos B."/>
            <person name="Baker S."/>
            <person name="Barry K."/>
            <person name="Bills G."/>
            <person name="Bluhm B."/>
            <person name="Cannon C."/>
            <person name="Castanera R."/>
            <person name="Culley D."/>
            <person name="Daum C."/>
            <person name="Ezra D."/>
            <person name="Gonzalez J."/>
            <person name="Henrissat B."/>
            <person name="Kuo A."/>
            <person name="Liang C."/>
            <person name="Lipzen A."/>
            <person name="Lutzoni F."/>
            <person name="Magnuson J."/>
            <person name="Mondo S."/>
            <person name="Nolan M."/>
            <person name="Ohm R."/>
            <person name="Pangilinan J."/>
            <person name="Park H.-J."/>
            <person name="Ramirez L."/>
            <person name="Alfaro M."/>
            <person name="Sun H."/>
            <person name="Tritt A."/>
            <person name="Yoshinaga Y."/>
            <person name="Zwiers L.-H."/>
            <person name="Turgeon B."/>
            <person name="Goodwin S."/>
            <person name="Spatafora J."/>
            <person name="Crous P."/>
            <person name="Grigoriev I."/>
        </authorList>
    </citation>
    <scope>NUCLEOTIDE SEQUENCE</scope>
    <source>
        <strain evidence="1">CBS 690.94</strain>
    </source>
</reference>
<proteinExistence type="predicted"/>
<organism evidence="1 2">
    <name type="scientific">Karstenula rhodostoma CBS 690.94</name>
    <dbReference type="NCBI Taxonomy" id="1392251"/>
    <lineage>
        <taxon>Eukaryota</taxon>
        <taxon>Fungi</taxon>
        <taxon>Dikarya</taxon>
        <taxon>Ascomycota</taxon>
        <taxon>Pezizomycotina</taxon>
        <taxon>Dothideomycetes</taxon>
        <taxon>Pleosporomycetidae</taxon>
        <taxon>Pleosporales</taxon>
        <taxon>Massarineae</taxon>
        <taxon>Didymosphaeriaceae</taxon>
        <taxon>Karstenula</taxon>
    </lineage>
</organism>
<dbReference type="EMBL" id="MU001515">
    <property type="protein sequence ID" value="KAF2437587.1"/>
    <property type="molecule type" value="Genomic_DNA"/>
</dbReference>
<name>A0A9P4U630_9PLEO</name>
<accession>A0A9P4U630</accession>
<gene>
    <name evidence="1" type="ORF">P171DRAFT_179091</name>
</gene>
<keyword evidence="2" id="KW-1185">Reference proteome</keyword>